<feature type="domain" description="PARP catalytic" evidence="2">
    <location>
        <begin position="221"/>
        <end position="325"/>
    </location>
</feature>
<feature type="region of interest" description="Disordered" evidence="1">
    <location>
        <begin position="1"/>
        <end position="29"/>
    </location>
</feature>
<evidence type="ECO:0000313" key="4">
    <source>
        <dbReference type="Proteomes" id="UP001163828"/>
    </source>
</evidence>
<keyword evidence="4" id="KW-1185">Reference proteome</keyword>
<name>A0ABQ8PYK3_9AGAR</name>
<dbReference type="InterPro" id="IPR051712">
    <property type="entry name" value="ARTD-AVP"/>
</dbReference>
<feature type="compositionally biased region" description="Basic and acidic residues" evidence="1">
    <location>
        <begin position="143"/>
        <end position="153"/>
    </location>
</feature>
<dbReference type="PANTHER" id="PTHR45740">
    <property type="entry name" value="POLY [ADP-RIBOSE] POLYMERASE"/>
    <property type="match status" value="1"/>
</dbReference>
<dbReference type="PANTHER" id="PTHR45740:SF2">
    <property type="entry name" value="POLY [ADP-RIBOSE] POLYMERASE"/>
    <property type="match status" value="1"/>
</dbReference>
<evidence type="ECO:0000256" key="1">
    <source>
        <dbReference type="SAM" id="MobiDB-lite"/>
    </source>
</evidence>
<proteinExistence type="predicted"/>
<sequence length="429" mass="46446">MDFLIDLTSDSEDENVGTSSKELKTIDSDDSEIEIISISPIKASHGKSKSDTRLALKPASLYIGTGSDSEVEIEVVQMTPSKPRGRDHNISHIRTPGPNSSDSSSSSTTIFPTLRDSTNHAGRLVSLPSTHIKSKPGPSRPKVRSDRSLKSDERLARKLQAQDQKEYQKLIKGITTKKEGIVFRTVINSDGTLEDGSPAHPDDLARFEPWKKLFETTSGTQVKRFHWIVNYELEKRFQETKNLLSDSTDAADDPTNELLLFHGTGTANIDSILNGGFRIGGVGSHRVVNGTVLGFGVYLAASAATSIRYAAGANRIFACRVFPGKITGDLTYANTPPKTKDPLNEPYQTYSATFGPGIVYVVRYACLVLPCYMIEYDLSDAYRPVLPGTSLGVNMTGFGRGGAGVGALALQTIAVPPPVNLLVPRSSRG</sequence>
<organism evidence="3 4">
    <name type="scientific">Lentinula boryana</name>
    <dbReference type="NCBI Taxonomy" id="40481"/>
    <lineage>
        <taxon>Eukaryota</taxon>
        <taxon>Fungi</taxon>
        <taxon>Dikarya</taxon>
        <taxon>Basidiomycota</taxon>
        <taxon>Agaricomycotina</taxon>
        <taxon>Agaricomycetes</taxon>
        <taxon>Agaricomycetidae</taxon>
        <taxon>Agaricales</taxon>
        <taxon>Marasmiineae</taxon>
        <taxon>Omphalotaceae</taxon>
        <taxon>Lentinula</taxon>
    </lineage>
</organism>
<reference evidence="3" key="1">
    <citation type="submission" date="2022-08" db="EMBL/GenBank/DDBJ databases">
        <authorList>
            <consortium name="DOE Joint Genome Institute"/>
            <person name="Min B."/>
            <person name="Riley R."/>
            <person name="Sierra-Patev S."/>
            <person name="Naranjo-Ortiz M."/>
            <person name="Looney B."/>
            <person name="Konkel Z."/>
            <person name="Slot J.C."/>
            <person name="Sakamoto Y."/>
            <person name="Steenwyk J.L."/>
            <person name="Rokas A."/>
            <person name="Carro J."/>
            <person name="Camarero S."/>
            <person name="Ferreira P."/>
            <person name="Molpeceres G."/>
            <person name="Ruiz-Duenas F.J."/>
            <person name="Serrano A."/>
            <person name="Henrissat B."/>
            <person name="Drula E."/>
            <person name="Hughes K.W."/>
            <person name="Mata J.L."/>
            <person name="Ishikawa N.K."/>
            <person name="Vargas-Isla R."/>
            <person name="Ushijima S."/>
            <person name="Smith C.A."/>
            <person name="Ahrendt S."/>
            <person name="Andreopoulos W."/>
            <person name="He G."/>
            <person name="Labutti K."/>
            <person name="Lipzen A."/>
            <person name="Ng V."/>
            <person name="Sandor L."/>
            <person name="Barry K."/>
            <person name="Martinez A.T."/>
            <person name="Xiao Y."/>
            <person name="Gibbons J.G."/>
            <person name="Terashima K."/>
            <person name="Hibbett D.S."/>
            <person name="Grigoriev I.V."/>
        </authorList>
    </citation>
    <scope>NUCLEOTIDE SEQUENCE</scope>
    <source>
        <strain evidence="3">TFB10827</strain>
    </source>
</reference>
<feature type="compositionally biased region" description="Polar residues" evidence="1">
    <location>
        <begin position="108"/>
        <end position="120"/>
    </location>
</feature>
<dbReference type="InterPro" id="IPR012317">
    <property type="entry name" value="Poly(ADP-ribose)pol_cat_dom"/>
</dbReference>
<dbReference type="EMBL" id="MU791006">
    <property type="protein sequence ID" value="KAJ3991543.1"/>
    <property type="molecule type" value="Genomic_DNA"/>
</dbReference>
<dbReference type="SUPFAM" id="SSF56399">
    <property type="entry name" value="ADP-ribosylation"/>
    <property type="match status" value="1"/>
</dbReference>
<evidence type="ECO:0000259" key="2">
    <source>
        <dbReference type="Pfam" id="PF00644"/>
    </source>
</evidence>
<dbReference type="Gene3D" id="3.90.228.10">
    <property type="match status" value="1"/>
</dbReference>
<dbReference type="Pfam" id="PF00644">
    <property type="entry name" value="PARP"/>
    <property type="match status" value="1"/>
</dbReference>
<accession>A0ABQ8PYK3</accession>
<dbReference type="Proteomes" id="UP001163828">
    <property type="component" value="Unassembled WGS sequence"/>
</dbReference>
<feature type="region of interest" description="Disordered" evidence="1">
    <location>
        <begin position="79"/>
        <end position="153"/>
    </location>
</feature>
<evidence type="ECO:0000313" key="3">
    <source>
        <dbReference type="EMBL" id="KAJ3991543.1"/>
    </source>
</evidence>
<comment type="caution">
    <text evidence="3">The sequence shown here is derived from an EMBL/GenBank/DDBJ whole genome shotgun (WGS) entry which is preliminary data.</text>
</comment>
<gene>
    <name evidence="3" type="ORF">F5050DRAFT_1793525</name>
</gene>
<protein>
    <recommendedName>
        <fullName evidence="2">PARP catalytic domain-containing protein</fullName>
    </recommendedName>
</protein>